<accession>A0A0P1LXY6</accession>
<accession>A0A0P1LMI3</accession>
<dbReference type="EMBL" id="FAOP01000006">
    <property type="protein sequence ID" value="CUU07182.1"/>
    <property type="molecule type" value="Genomic_DNA"/>
</dbReference>
<reference evidence="3 4" key="1">
    <citation type="submission" date="2015-11" db="EMBL/GenBank/DDBJ databases">
        <authorList>
            <person name="Zhang Y."/>
            <person name="Guo Z."/>
        </authorList>
    </citation>
    <scope>NUCLEOTIDE SEQUENCE [LARGE SCALE GENOMIC DNA]</scope>
    <source>
        <strain evidence="3">JGI-4</strain>
    </source>
</reference>
<accession>A0A0N7MVD3</accession>
<accession>A0A0N7MQ97</accession>
<dbReference type="STRING" id="1633631.GCA_001442925_01727"/>
<proteinExistence type="predicted"/>
<evidence type="ECO:0000313" key="5">
    <source>
        <dbReference type="Proteomes" id="UP000182200"/>
    </source>
</evidence>
<dbReference type="RefSeq" id="WP_075426500.1">
    <property type="nucleotide sequence ID" value="NZ_CZVI01000042.1"/>
</dbReference>
<gene>
    <name evidence="3" type="ORF">JGI4_01732</name>
    <name evidence="2" type="ORF">JGI8_01915</name>
</gene>
<accession>A0A0P1NUA0</accession>
<accession>A0A0P1LR30</accession>
<reference evidence="2 5" key="2">
    <citation type="submission" date="2015-11" db="EMBL/GenBank/DDBJ databases">
        <authorList>
            <person name="Varghese N."/>
        </authorList>
    </citation>
    <scope>NUCLEOTIDE SEQUENCE [LARGE SCALE GENOMIC DNA]</scope>
    <source>
        <strain evidence="2 5">JGI-8</strain>
    </source>
</reference>
<accession>A0A0P1MN96</accession>
<organism evidence="3 4">
    <name type="scientific">Candidatus Kryptonium thompsonii</name>
    <dbReference type="NCBI Taxonomy" id="1633631"/>
    <lineage>
        <taxon>Bacteria</taxon>
        <taxon>Pseudomonadati</taxon>
        <taxon>Candidatus Kryptoniota</taxon>
        <taxon>Candidatus Kryptonium</taxon>
    </lineage>
</organism>
<keyword evidence="1" id="KW-0472">Membrane</keyword>
<accession>A0A0P1M1L2</accession>
<accession>A0A0N7MUU8</accession>
<dbReference type="Proteomes" id="UP000182011">
    <property type="component" value="Unassembled WGS sequence"/>
</dbReference>
<feature type="transmembrane region" description="Helical" evidence="1">
    <location>
        <begin position="59"/>
        <end position="76"/>
    </location>
</feature>
<feature type="transmembrane region" description="Helical" evidence="1">
    <location>
        <begin position="5"/>
        <end position="21"/>
    </location>
</feature>
<feature type="transmembrane region" description="Helical" evidence="1">
    <location>
        <begin position="96"/>
        <end position="114"/>
    </location>
</feature>
<dbReference type="OrthoDB" id="9769532at2"/>
<protein>
    <recommendedName>
        <fullName evidence="6">Lycopene cyclase domain-containing protein</fullName>
    </recommendedName>
</protein>
<feature type="transmembrane region" description="Helical" evidence="1">
    <location>
        <begin position="162"/>
        <end position="179"/>
    </location>
</feature>
<evidence type="ECO:0000313" key="3">
    <source>
        <dbReference type="EMBL" id="CUU07182.1"/>
    </source>
</evidence>
<keyword evidence="5" id="KW-1185">Reference proteome</keyword>
<feature type="transmembrane region" description="Helical" evidence="1">
    <location>
        <begin position="139"/>
        <end position="156"/>
    </location>
</feature>
<keyword evidence="1" id="KW-1133">Transmembrane helix</keyword>
<evidence type="ECO:0000313" key="2">
    <source>
        <dbReference type="EMBL" id="CUS94043.1"/>
    </source>
</evidence>
<evidence type="ECO:0000256" key="1">
    <source>
        <dbReference type="SAM" id="Phobius"/>
    </source>
</evidence>
<dbReference type="Proteomes" id="UP000182200">
    <property type="component" value="Unassembled WGS sequence"/>
</dbReference>
<feature type="transmembrane region" description="Helical" evidence="1">
    <location>
        <begin position="200"/>
        <end position="222"/>
    </location>
</feature>
<sequence>MPFYGYLGIFIILIAEVLLFLKVKIVGIYFTPIVWTGYILFIDALNFKLYKTSLIKTRTVEFLIMLPWSVICWLIFEAYNFHLKNWYYIGLPESALARTVGYVWSFATIFPAILETNQLIKPIFKNVSKKPSKPTDKKLSVYFALGLIFLIVPLLLPSEVASYLFALVWVGFAFLLEPLNYKLGGESLFKEFENGKLTTLFSLFLAGLICGVLWEFWNYWAIGKWIYTVPIPFAGPRIFEMPLLGFLGFPAFAVEVYSLQNFLIVVLKKNQRLAELFGVV</sequence>
<keyword evidence="1" id="KW-0812">Transmembrane</keyword>
<dbReference type="EMBL" id="CZVI01000042">
    <property type="protein sequence ID" value="CUS94043.1"/>
    <property type="molecule type" value="Genomic_DNA"/>
</dbReference>
<feature type="transmembrane region" description="Helical" evidence="1">
    <location>
        <begin position="242"/>
        <end position="267"/>
    </location>
</feature>
<dbReference type="AlphaFoldDB" id="A0A0N7MQ97"/>
<feature type="transmembrane region" description="Helical" evidence="1">
    <location>
        <begin position="27"/>
        <end position="47"/>
    </location>
</feature>
<accession>A0A0S4N7M3</accession>
<evidence type="ECO:0008006" key="6">
    <source>
        <dbReference type="Google" id="ProtNLM"/>
    </source>
</evidence>
<evidence type="ECO:0000313" key="4">
    <source>
        <dbReference type="Proteomes" id="UP000182011"/>
    </source>
</evidence>
<name>A0A0N7MQ97_9BACT</name>